<dbReference type="SMART" id="SM00421">
    <property type="entry name" value="HTH_LUXR"/>
    <property type="match status" value="1"/>
</dbReference>
<dbReference type="SMART" id="SM00448">
    <property type="entry name" value="REC"/>
    <property type="match status" value="1"/>
</dbReference>
<dbReference type="Pfam" id="PF00196">
    <property type="entry name" value="GerE"/>
    <property type="match status" value="1"/>
</dbReference>
<feature type="domain" description="Response regulatory" evidence="7">
    <location>
        <begin position="3"/>
        <end position="119"/>
    </location>
</feature>
<dbReference type="PRINTS" id="PR00038">
    <property type="entry name" value="HTHLUXR"/>
</dbReference>
<comment type="caution">
    <text evidence="8">The sequence shown here is derived from an EMBL/GenBank/DDBJ whole genome shotgun (WGS) entry which is preliminary data.</text>
</comment>
<keyword evidence="4" id="KW-0804">Transcription</keyword>
<evidence type="ECO:0000259" key="7">
    <source>
        <dbReference type="PROSITE" id="PS50110"/>
    </source>
</evidence>
<dbReference type="EMBL" id="JBHUCX010000020">
    <property type="protein sequence ID" value="MFD1674473.1"/>
    <property type="molecule type" value="Genomic_DNA"/>
</dbReference>
<evidence type="ECO:0000256" key="4">
    <source>
        <dbReference type="ARBA" id="ARBA00023163"/>
    </source>
</evidence>
<dbReference type="InterPro" id="IPR000792">
    <property type="entry name" value="Tscrpt_reg_LuxR_C"/>
</dbReference>
<dbReference type="InterPro" id="IPR058245">
    <property type="entry name" value="NreC/VraR/RcsB-like_REC"/>
</dbReference>
<dbReference type="InterPro" id="IPR001789">
    <property type="entry name" value="Sig_transdc_resp-reg_receiver"/>
</dbReference>
<sequence>MIRVLIVDDHDIVRLGLTSYLETIADIEVVGEAANGEMAVQMAMQLQADVILMDLFMPIMSGVEAIIELKRRGCSSQIVVLTSSVEERLVLDAVRAGALSYILKTSTAEQVGTVIRQAASGQPNLDAQVQKALIGQMQGQTQSALWEELTERELQVLRAIATGQNNQEIADSLGIGIKTVKTHVSNIFIKLEVQDRTQAAIYAIRHQLA</sequence>
<dbReference type="PROSITE" id="PS50043">
    <property type="entry name" value="HTH_LUXR_2"/>
    <property type="match status" value="1"/>
</dbReference>
<accession>A0ABW4JEQ4</accession>
<evidence type="ECO:0000256" key="3">
    <source>
        <dbReference type="ARBA" id="ARBA00023125"/>
    </source>
</evidence>
<evidence type="ECO:0000313" key="8">
    <source>
        <dbReference type="EMBL" id="MFD1674473.1"/>
    </source>
</evidence>
<keyword evidence="2" id="KW-0805">Transcription regulation</keyword>
<dbReference type="Pfam" id="PF00072">
    <property type="entry name" value="Response_reg"/>
    <property type="match status" value="1"/>
</dbReference>
<dbReference type="PROSITE" id="PS50110">
    <property type="entry name" value="RESPONSE_REGULATORY"/>
    <property type="match status" value="1"/>
</dbReference>
<evidence type="ECO:0000256" key="2">
    <source>
        <dbReference type="ARBA" id="ARBA00023015"/>
    </source>
</evidence>
<dbReference type="SUPFAM" id="SSF46894">
    <property type="entry name" value="C-terminal effector domain of the bipartite response regulators"/>
    <property type="match status" value="1"/>
</dbReference>
<keyword evidence="1 5" id="KW-0597">Phosphoprotein</keyword>
<keyword evidence="3" id="KW-0238">DNA-binding</keyword>
<evidence type="ECO:0000259" key="6">
    <source>
        <dbReference type="PROSITE" id="PS50043"/>
    </source>
</evidence>
<organism evidence="8 9">
    <name type="scientific">Alicyclobacillus fodiniaquatilis</name>
    <dbReference type="NCBI Taxonomy" id="1661150"/>
    <lineage>
        <taxon>Bacteria</taxon>
        <taxon>Bacillati</taxon>
        <taxon>Bacillota</taxon>
        <taxon>Bacilli</taxon>
        <taxon>Bacillales</taxon>
        <taxon>Alicyclobacillaceae</taxon>
        <taxon>Alicyclobacillus</taxon>
    </lineage>
</organism>
<dbReference type="RefSeq" id="WP_377942340.1">
    <property type="nucleotide sequence ID" value="NZ_JBHUCX010000020.1"/>
</dbReference>
<evidence type="ECO:0000256" key="5">
    <source>
        <dbReference type="PROSITE-ProRule" id="PRU00169"/>
    </source>
</evidence>
<feature type="modified residue" description="4-aspartylphosphate" evidence="5">
    <location>
        <position position="54"/>
    </location>
</feature>
<proteinExistence type="predicted"/>
<keyword evidence="9" id="KW-1185">Reference proteome</keyword>
<protein>
    <submittedName>
        <fullName evidence="8">Response regulator</fullName>
    </submittedName>
</protein>
<feature type="domain" description="HTH luxR-type" evidence="6">
    <location>
        <begin position="142"/>
        <end position="207"/>
    </location>
</feature>
<name>A0ABW4JEQ4_9BACL</name>
<evidence type="ECO:0000256" key="1">
    <source>
        <dbReference type="ARBA" id="ARBA00022553"/>
    </source>
</evidence>
<dbReference type="PANTHER" id="PTHR43214">
    <property type="entry name" value="TWO-COMPONENT RESPONSE REGULATOR"/>
    <property type="match status" value="1"/>
</dbReference>
<dbReference type="CDD" id="cd06170">
    <property type="entry name" value="LuxR_C_like"/>
    <property type="match status" value="1"/>
</dbReference>
<evidence type="ECO:0000313" key="9">
    <source>
        <dbReference type="Proteomes" id="UP001597079"/>
    </source>
</evidence>
<gene>
    <name evidence="8" type="ORF">ACFSB2_07105</name>
</gene>
<dbReference type="CDD" id="cd17535">
    <property type="entry name" value="REC_NarL-like"/>
    <property type="match status" value="1"/>
</dbReference>
<dbReference type="InterPro" id="IPR016032">
    <property type="entry name" value="Sig_transdc_resp-reg_C-effctor"/>
</dbReference>
<dbReference type="Gene3D" id="3.40.50.2300">
    <property type="match status" value="1"/>
</dbReference>
<dbReference type="InterPro" id="IPR039420">
    <property type="entry name" value="WalR-like"/>
</dbReference>
<dbReference type="InterPro" id="IPR011006">
    <property type="entry name" value="CheY-like_superfamily"/>
</dbReference>
<dbReference type="SUPFAM" id="SSF52172">
    <property type="entry name" value="CheY-like"/>
    <property type="match status" value="1"/>
</dbReference>
<dbReference type="Proteomes" id="UP001597079">
    <property type="component" value="Unassembled WGS sequence"/>
</dbReference>
<dbReference type="PROSITE" id="PS00622">
    <property type="entry name" value="HTH_LUXR_1"/>
    <property type="match status" value="1"/>
</dbReference>
<dbReference type="PANTHER" id="PTHR43214:SF37">
    <property type="entry name" value="TRANSCRIPTIONAL REGULATORY PROTEIN YDFI"/>
    <property type="match status" value="1"/>
</dbReference>
<reference evidence="9" key="1">
    <citation type="journal article" date="2019" name="Int. J. Syst. Evol. Microbiol.">
        <title>The Global Catalogue of Microorganisms (GCM) 10K type strain sequencing project: providing services to taxonomists for standard genome sequencing and annotation.</title>
        <authorList>
            <consortium name="The Broad Institute Genomics Platform"/>
            <consortium name="The Broad Institute Genome Sequencing Center for Infectious Disease"/>
            <person name="Wu L."/>
            <person name="Ma J."/>
        </authorList>
    </citation>
    <scope>NUCLEOTIDE SEQUENCE [LARGE SCALE GENOMIC DNA]</scope>
    <source>
        <strain evidence="9">CGMCC 1.12286</strain>
    </source>
</reference>